<dbReference type="InterPro" id="IPR036465">
    <property type="entry name" value="vWFA_dom_sf"/>
</dbReference>
<dbReference type="InterPro" id="IPR002035">
    <property type="entry name" value="VWF_A"/>
</dbReference>
<organism evidence="4 5">
    <name type="scientific">Caenorhabditis angaria</name>
    <dbReference type="NCBI Taxonomy" id="860376"/>
    <lineage>
        <taxon>Eukaryota</taxon>
        <taxon>Metazoa</taxon>
        <taxon>Ecdysozoa</taxon>
        <taxon>Nematoda</taxon>
        <taxon>Chromadorea</taxon>
        <taxon>Rhabditida</taxon>
        <taxon>Rhabditina</taxon>
        <taxon>Rhabditomorpha</taxon>
        <taxon>Rhabditoidea</taxon>
        <taxon>Rhabditidae</taxon>
        <taxon>Peloderinae</taxon>
        <taxon>Caenorhabditis</taxon>
    </lineage>
</organism>
<evidence type="ECO:0000256" key="1">
    <source>
        <dbReference type="SAM" id="Coils"/>
    </source>
</evidence>
<feature type="coiled-coil region" evidence="1">
    <location>
        <begin position="71"/>
        <end position="98"/>
    </location>
</feature>
<dbReference type="Gene3D" id="3.40.50.410">
    <property type="entry name" value="von Willebrand factor, type A domain"/>
    <property type="match status" value="1"/>
</dbReference>
<keyword evidence="2" id="KW-0732">Signal</keyword>
<dbReference type="Pfam" id="PF00092">
    <property type="entry name" value="VWA"/>
    <property type="match status" value="1"/>
</dbReference>
<sequence>MGHFRPHIFCVSTLSLLLLICDAKPPESLEEFGEQIDREFEKISRFSLVEEELTKIKGDIGSDKRDPVEALKNAKRNLDELVRQRVHALRNLAKAAEDTIDVEFVNNYNEYHEVYRDDGISGMSDEVCENYTQFINMSNVLYPNENASRKTGVHINTESYWCDPNVARDFDWTKSSLIEREMIASKTKNPEMGHQYIGTYSGLTVMYPRRNWVIQPEKITTDLFDPRFRPWFAAAESVPKDILFLIDSSGSVSGPTFYLIKSTLMFILSILNPNDYFYGLHFSSGYDSILKSDTFIPATTVNKKAFFEELDVLEQNNQAIFAGPLNASLDYLRNKTATRSGGHKLLIIFTDGVDEWPNSVLDEEFSDHDKELIRIFGYSMGFGTNELPLQKFMACKSKGAYSEIDSIMDVKPQARMFMDKLSKVRGRALQGTNPEDREPSWTNLYMEAQGLGPTVTLSMPILAKNETIFKNKTLAGVAAIDININEITKHLPPTTDQLYAYIVDNNGIIIYHPKLNLPRTETHCVRRSACYDAQSTRHRATYIQRVQYGMSDERVYRLVGLIDSIPTLDMFDLETNSTGMKDLRLAIINRACDIDRQIEDRERNMSYYCAPIKNSPFTIVTVNTSHLEVKYSEETDLESAKWEKLFENKLLHFYYARRDICNWRLDTIKKSQRFAEFIKISEDPVCAEETKLGRALIKSLENWGASFKKHLTKMDVKSCFEAARNLTDKQYSSYLLNTFVHLRTKATASYPECAEGYMKEIGKKFDKEIGSADNHDDKIDATVLTKKSKFEGKDLITQQLVMFKTISHENRRLAVVGTQWRHDYFPMYFEEFTRNRKEWRNYNYYVLTRDGFVIATKNNSINVELPMHLIKFDKEIAYILITQKWMTNTTEIDPQSECVPSINTAKTSSASPAPSSLLKYIVNSLFKILKLGFWKNLSESLVLLVAGQAEMNNGKCYFSKIVPFERCFEKHVRFRITPIFGRQIGLFDRFVVLHEIPKTMLILVITDTKNNEVNIARNSVMDEELWNVLVQNTTLEFTQIHAKDLLHSPLRRPPDYLKNWKAAKQPENNQCDNNISTNSSLFFTFSLIFLVSWIF</sequence>
<accession>A0A9P1MYE3</accession>
<dbReference type="GO" id="GO:0005245">
    <property type="term" value="F:voltage-gated calcium channel activity"/>
    <property type="evidence" value="ECO:0007669"/>
    <property type="project" value="TreeGrafter"/>
</dbReference>
<evidence type="ECO:0000313" key="5">
    <source>
        <dbReference type="Proteomes" id="UP001152747"/>
    </source>
</evidence>
<feature type="domain" description="VWFA" evidence="3">
    <location>
        <begin position="241"/>
        <end position="421"/>
    </location>
</feature>
<dbReference type="PANTHER" id="PTHR10166">
    <property type="entry name" value="VOLTAGE-DEPENDENT CALCIUM CHANNEL SUBUNIT ALPHA-2/DELTA-RELATED"/>
    <property type="match status" value="1"/>
</dbReference>
<dbReference type="PROSITE" id="PS50234">
    <property type="entry name" value="VWFA"/>
    <property type="match status" value="1"/>
</dbReference>
<feature type="signal peptide" evidence="2">
    <location>
        <begin position="1"/>
        <end position="23"/>
    </location>
</feature>
<dbReference type="AlphaFoldDB" id="A0A9P1MYE3"/>
<dbReference type="SUPFAM" id="SSF53300">
    <property type="entry name" value="vWA-like"/>
    <property type="match status" value="1"/>
</dbReference>
<comment type="caution">
    <text evidence="4">The sequence shown here is derived from an EMBL/GenBank/DDBJ whole genome shotgun (WGS) entry which is preliminary data.</text>
</comment>
<dbReference type="InterPro" id="IPR051173">
    <property type="entry name" value="Ca_channel_alpha-2/delta"/>
</dbReference>
<dbReference type="EMBL" id="CANHGI010000002">
    <property type="protein sequence ID" value="CAI5440636.1"/>
    <property type="molecule type" value="Genomic_DNA"/>
</dbReference>
<name>A0A9P1MYE3_9PELO</name>
<evidence type="ECO:0000259" key="3">
    <source>
        <dbReference type="PROSITE" id="PS50234"/>
    </source>
</evidence>
<evidence type="ECO:0000256" key="2">
    <source>
        <dbReference type="SAM" id="SignalP"/>
    </source>
</evidence>
<dbReference type="Proteomes" id="UP001152747">
    <property type="component" value="Unassembled WGS sequence"/>
</dbReference>
<dbReference type="SMART" id="SM00327">
    <property type="entry name" value="VWA"/>
    <property type="match status" value="1"/>
</dbReference>
<dbReference type="OrthoDB" id="10054666at2759"/>
<feature type="chain" id="PRO_5040225465" description="VWFA domain-containing protein" evidence="2">
    <location>
        <begin position="24"/>
        <end position="1095"/>
    </location>
</feature>
<dbReference type="GO" id="GO:0005891">
    <property type="term" value="C:voltage-gated calcium channel complex"/>
    <property type="evidence" value="ECO:0007669"/>
    <property type="project" value="TreeGrafter"/>
</dbReference>
<proteinExistence type="predicted"/>
<keyword evidence="1" id="KW-0175">Coiled coil</keyword>
<gene>
    <name evidence="4" type="ORF">CAMP_LOCUS3273</name>
</gene>
<dbReference type="PANTHER" id="PTHR10166:SF65">
    <property type="entry name" value="VWFA DOMAIN-CONTAINING PROTEIN"/>
    <property type="match status" value="1"/>
</dbReference>
<keyword evidence="5" id="KW-1185">Reference proteome</keyword>
<reference evidence="4" key="1">
    <citation type="submission" date="2022-11" db="EMBL/GenBank/DDBJ databases">
        <authorList>
            <person name="Kikuchi T."/>
        </authorList>
    </citation>
    <scope>NUCLEOTIDE SEQUENCE</scope>
    <source>
        <strain evidence="4">PS1010</strain>
    </source>
</reference>
<dbReference type="Gene3D" id="3.30.450.20">
    <property type="entry name" value="PAS domain"/>
    <property type="match status" value="1"/>
</dbReference>
<evidence type="ECO:0000313" key="4">
    <source>
        <dbReference type="EMBL" id="CAI5440636.1"/>
    </source>
</evidence>
<protein>
    <recommendedName>
        <fullName evidence="3">VWFA domain-containing protein</fullName>
    </recommendedName>
</protein>